<evidence type="ECO:0000313" key="3">
    <source>
        <dbReference type="Proteomes" id="UP001500655"/>
    </source>
</evidence>
<protein>
    <submittedName>
        <fullName evidence="2">SGNH/GDSL hydrolase family protein</fullName>
    </submittedName>
</protein>
<keyword evidence="3" id="KW-1185">Reference proteome</keyword>
<dbReference type="Gene3D" id="3.40.50.1110">
    <property type="entry name" value="SGNH hydrolase"/>
    <property type="match status" value="1"/>
</dbReference>
<accession>A0ABP4X8D1</accession>
<dbReference type="GO" id="GO:0016787">
    <property type="term" value="F:hydrolase activity"/>
    <property type="evidence" value="ECO:0007669"/>
    <property type="project" value="UniProtKB-KW"/>
</dbReference>
<dbReference type="CDD" id="cd01830">
    <property type="entry name" value="XynE_like"/>
    <property type="match status" value="1"/>
</dbReference>
<sequence length="389" mass="40183">MVGHWVATWAAMPMLTEPADLPPHPYVADGVAFADATLRQTFRVSLGGGRIRLRLTNAFGDCPLPIAAVTVALPAGGAVGVGAIEPETARTVTFHGRPSVVVAAGAPVLSDPLDIDLAPRSALAVTAYLAQGQPAGAVTSHPGSRTTSHVLAGNRVADADLAGAARVDHWYFLGGVEVWAPAATEVVALLGDSLTDGRGSTTNGNDRWPDQLLDRLPGGVAMINQAGGGNRVLNDGLGPSALARLDRDILAQSGVRRLVVFEGVNDIGTAAATEAAQKQVVADLVAAYEQIVERARARGIRVYGATITPFGGGGGYDDPGGHREGARQAVNRWIREGGTFEAVFDFDAAVRDPADPRRLLPAYDEGDHLHINPAGYGAIAAAVPAGAFA</sequence>
<dbReference type="SUPFAM" id="SSF52266">
    <property type="entry name" value="SGNH hydrolase"/>
    <property type="match status" value="1"/>
</dbReference>
<keyword evidence="2" id="KW-0378">Hydrolase</keyword>
<reference evidence="3" key="1">
    <citation type="journal article" date="2019" name="Int. J. Syst. Evol. Microbiol.">
        <title>The Global Catalogue of Microorganisms (GCM) 10K type strain sequencing project: providing services to taxonomists for standard genome sequencing and annotation.</title>
        <authorList>
            <consortium name="The Broad Institute Genomics Platform"/>
            <consortium name="The Broad Institute Genome Sequencing Center for Infectious Disease"/>
            <person name="Wu L."/>
            <person name="Ma J."/>
        </authorList>
    </citation>
    <scope>NUCLEOTIDE SEQUENCE [LARGE SCALE GENOMIC DNA]</scope>
    <source>
        <strain evidence="3">JCM 13249</strain>
    </source>
</reference>
<dbReference type="EMBL" id="BAAALS010000034">
    <property type="protein sequence ID" value="GAA1773064.1"/>
    <property type="molecule type" value="Genomic_DNA"/>
</dbReference>
<comment type="caution">
    <text evidence="2">The sequence shown here is derived from an EMBL/GenBank/DDBJ whole genome shotgun (WGS) entry which is preliminary data.</text>
</comment>
<dbReference type="InterPro" id="IPR013830">
    <property type="entry name" value="SGNH_hydro"/>
</dbReference>
<name>A0ABP4X8D1_9ACTN</name>
<dbReference type="RefSeq" id="WP_344087148.1">
    <property type="nucleotide sequence ID" value="NZ_BAAALS010000034.1"/>
</dbReference>
<dbReference type="Pfam" id="PF13472">
    <property type="entry name" value="Lipase_GDSL_2"/>
    <property type="match status" value="1"/>
</dbReference>
<evidence type="ECO:0000313" key="2">
    <source>
        <dbReference type="EMBL" id="GAA1773064.1"/>
    </source>
</evidence>
<evidence type="ECO:0000259" key="1">
    <source>
        <dbReference type="Pfam" id="PF13472"/>
    </source>
</evidence>
<proteinExistence type="predicted"/>
<feature type="domain" description="SGNH hydrolase-type esterase" evidence="1">
    <location>
        <begin position="189"/>
        <end position="377"/>
    </location>
</feature>
<dbReference type="PANTHER" id="PTHR43784:SF2">
    <property type="entry name" value="GDSL-LIKE LIPASE_ACYLHYDROLASE, PUTATIVE (AFU_ORTHOLOGUE AFUA_2G00820)-RELATED"/>
    <property type="match status" value="1"/>
</dbReference>
<dbReference type="InterPro" id="IPR053140">
    <property type="entry name" value="GDSL_Rv0518-like"/>
</dbReference>
<dbReference type="InterPro" id="IPR036514">
    <property type="entry name" value="SGNH_hydro_sf"/>
</dbReference>
<dbReference type="Proteomes" id="UP001500655">
    <property type="component" value="Unassembled WGS sequence"/>
</dbReference>
<dbReference type="PANTHER" id="PTHR43784">
    <property type="entry name" value="GDSL-LIKE LIPASE/ACYLHYDROLASE, PUTATIVE (AFU_ORTHOLOGUE AFUA_2G00820)-RELATED"/>
    <property type="match status" value="1"/>
</dbReference>
<gene>
    <name evidence="2" type="ORF">GCM10009681_50750</name>
</gene>
<organism evidence="2 3">
    <name type="scientific">Luedemannella helvata</name>
    <dbReference type="NCBI Taxonomy" id="349315"/>
    <lineage>
        <taxon>Bacteria</taxon>
        <taxon>Bacillati</taxon>
        <taxon>Actinomycetota</taxon>
        <taxon>Actinomycetes</taxon>
        <taxon>Micromonosporales</taxon>
        <taxon>Micromonosporaceae</taxon>
        <taxon>Luedemannella</taxon>
    </lineage>
</organism>